<dbReference type="RefSeq" id="WP_115091408.1">
    <property type="nucleotide sequence ID" value="NZ_CP068107.1"/>
</dbReference>
<comment type="catalytic activity">
    <reaction evidence="12">
        <text>2 a 1,2-diacyl-sn-glycero-3-phospho-(1'-sn-glycerol) = a cardiolipin + glycerol</text>
        <dbReference type="Rhea" id="RHEA:31451"/>
        <dbReference type="ChEBI" id="CHEBI:17754"/>
        <dbReference type="ChEBI" id="CHEBI:62237"/>
        <dbReference type="ChEBI" id="CHEBI:64716"/>
    </reaction>
</comment>
<dbReference type="PANTHER" id="PTHR21248:SF22">
    <property type="entry name" value="PHOSPHOLIPASE D"/>
    <property type="match status" value="1"/>
</dbReference>
<feature type="active site" evidence="12">
    <location>
        <position position="418"/>
    </location>
</feature>
<keyword evidence="5 12" id="KW-0812">Transmembrane</keyword>
<evidence type="ECO:0000256" key="8">
    <source>
        <dbReference type="ARBA" id="ARBA00023098"/>
    </source>
</evidence>
<dbReference type="CDD" id="cd09110">
    <property type="entry name" value="PLDc_CLS_1"/>
    <property type="match status" value="1"/>
</dbReference>
<proteinExistence type="inferred from homology"/>
<dbReference type="InterPro" id="IPR001736">
    <property type="entry name" value="PLipase_D/transphosphatidylase"/>
</dbReference>
<dbReference type="SUPFAM" id="SSF56024">
    <property type="entry name" value="Phospholipase D/nuclease"/>
    <property type="match status" value="2"/>
</dbReference>
<protein>
    <recommendedName>
        <fullName evidence="12 13">Cardiolipin synthase</fullName>
        <shortName evidence="12">CL synthase</shortName>
        <ecNumber evidence="12 13">2.7.8.-</ecNumber>
    </recommendedName>
</protein>
<evidence type="ECO:0000256" key="5">
    <source>
        <dbReference type="ARBA" id="ARBA00022692"/>
    </source>
</evidence>
<dbReference type="InterPro" id="IPR025202">
    <property type="entry name" value="PLD-like_dom"/>
</dbReference>
<keyword evidence="2 12" id="KW-1003">Cell membrane</keyword>
<feature type="domain" description="PLD phosphodiesterase" evidence="14">
    <location>
        <begin position="406"/>
        <end position="433"/>
    </location>
</feature>
<dbReference type="Pfam" id="PF13091">
    <property type="entry name" value="PLDc_2"/>
    <property type="match status" value="2"/>
</dbReference>
<name>A0A378RNC7_MYROD</name>
<dbReference type="GO" id="GO:0032049">
    <property type="term" value="P:cardiolipin biosynthetic process"/>
    <property type="evidence" value="ECO:0007669"/>
    <property type="project" value="UniProtKB-UniRule"/>
</dbReference>
<evidence type="ECO:0000256" key="12">
    <source>
        <dbReference type="HAMAP-Rule" id="MF_01916"/>
    </source>
</evidence>
<dbReference type="HAMAP" id="MF_01916">
    <property type="entry name" value="Cardiolipin_synth_Cls"/>
    <property type="match status" value="1"/>
</dbReference>
<feature type="active site" evidence="12">
    <location>
        <position position="230"/>
    </location>
</feature>
<feature type="active site" evidence="12">
    <location>
        <position position="411"/>
    </location>
</feature>
<gene>
    <name evidence="15" type="primary">cls</name>
    <name evidence="15" type="ORF">NCTC11179_02020</name>
</gene>
<evidence type="ECO:0000259" key="14">
    <source>
        <dbReference type="PROSITE" id="PS50035"/>
    </source>
</evidence>
<dbReference type="AlphaFoldDB" id="A0A378RNC7"/>
<keyword evidence="9 12" id="KW-0472">Membrane</keyword>
<dbReference type="CDD" id="cd09112">
    <property type="entry name" value="PLDc_CLS_2"/>
    <property type="match status" value="1"/>
</dbReference>
<dbReference type="InterPro" id="IPR030874">
    <property type="entry name" value="Cardiolipin_synth_Firmi"/>
</dbReference>
<dbReference type="EC" id="2.7.8.-" evidence="12 13"/>
<organism evidence="15 16">
    <name type="scientific">Myroides odoratus</name>
    <name type="common">Flavobacterium odoratum</name>
    <dbReference type="NCBI Taxonomy" id="256"/>
    <lineage>
        <taxon>Bacteria</taxon>
        <taxon>Pseudomonadati</taxon>
        <taxon>Bacteroidota</taxon>
        <taxon>Flavobacteriia</taxon>
        <taxon>Flavobacteriales</taxon>
        <taxon>Flavobacteriaceae</taxon>
        <taxon>Myroides</taxon>
    </lineage>
</organism>
<keyword evidence="11 12" id="KW-1208">Phospholipid metabolism</keyword>
<feature type="domain" description="PLD phosphodiesterase" evidence="14">
    <location>
        <begin position="225"/>
        <end position="252"/>
    </location>
</feature>
<dbReference type="Pfam" id="PF13396">
    <property type="entry name" value="PLDc_N"/>
    <property type="match status" value="1"/>
</dbReference>
<sequence length="493" mass="57101">MMSLFFESEWIIYWEVAYFIIAILVSIRIIYDTDSISKTLAYLLLVFFVPIFGIIFYFSFGINYRRRKMYSKKLIANDNYAERFNKRISEIHLDLTQQGHPIVDQHRSFVQLLSNAIVGEGPLLVDNDVELLQNGEAFFPRLLQDIKEAKHHIHIEYYIYENNEIGKEIADLLKIKAQEGVEVRFIYDDFGSRSIRKNIVKELRANGVQAFAFNKIILLALANRLNYRNHRKIVVIDGQIAYTGGINISDRYDNSRKGENDFFWRDTHIRIEGSGAYGLQHVFLTDWNFCSKENINFSADYFPKIHMGKQKILPLQVIASGPDSDVPSILFSVLQAIQAAKNEICITTPYYIPDESLQLAIKMAVLSGKRVKLLLPGITDSLTVKLASESYFQELLESGVEIYLYKKGFIHAKTWVTDSGISSVGTCNLDHRSFDLNFEVNVVLYDMDFANQMRAMFEEDCKNSIQLKLDRWNKRSKWHRLKNSFLRLLSPLL</sequence>
<feature type="transmembrane region" description="Helical" evidence="12">
    <location>
        <begin position="43"/>
        <end position="64"/>
    </location>
</feature>
<dbReference type="GO" id="GO:0008808">
    <property type="term" value="F:cardiolipin synthase activity"/>
    <property type="evidence" value="ECO:0007669"/>
    <property type="project" value="UniProtKB-UniRule"/>
</dbReference>
<dbReference type="PANTHER" id="PTHR21248">
    <property type="entry name" value="CARDIOLIPIN SYNTHASE"/>
    <property type="match status" value="1"/>
</dbReference>
<keyword evidence="16" id="KW-1185">Reference proteome</keyword>
<dbReference type="InterPro" id="IPR022924">
    <property type="entry name" value="Cardiolipin_synthase"/>
</dbReference>
<evidence type="ECO:0000313" key="16">
    <source>
        <dbReference type="Proteomes" id="UP000255024"/>
    </source>
</evidence>
<feature type="active site" evidence="12">
    <location>
        <position position="413"/>
    </location>
</feature>
<dbReference type="NCBIfam" id="TIGR04265">
    <property type="entry name" value="bac_cardiolipin"/>
    <property type="match status" value="1"/>
</dbReference>
<dbReference type="EMBL" id="UGQL01000001">
    <property type="protein sequence ID" value="STZ28474.1"/>
    <property type="molecule type" value="Genomic_DNA"/>
</dbReference>
<dbReference type="InterPro" id="IPR027379">
    <property type="entry name" value="CLS_N"/>
</dbReference>
<feature type="active site" evidence="12">
    <location>
        <position position="237"/>
    </location>
</feature>
<keyword evidence="6" id="KW-0677">Repeat</keyword>
<dbReference type="Gene3D" id="3.30.870.10">
    <property type="entry name" value="Endonuclease Chain A"/>
    <property type="match status" value="2"/>
</dbReference>
<evidence type="ECO:0000256" key="6">
    <source>
        <dbReference type="ARBA" id="ARBA00022737"/>
    </source>
</evidence>
<evidence type="ECO:0000256" key="2">
    <source>
        <dbReference type="ARBA" id="ARBA00022475"/>
    </source>
</evidence>
<keyword evidence="10 12" id="KW-0594">Phospholipid biosynthesis</keyword>
<evidence type="ECO:0000256" key="9">
    <source>
        <dbReference type="ARBA" id="ARBA00023136"/>
    </source>
</evidence>
<feature type="active site" evidence="12">
    <location>
        <position position="232"/>
    </location>
</feature>
<dbReference type="SMART" id="SM00155">
    <property type="entry name" value="PLDc"/>
    <property type="match status" value="2"/>
</dbReference>
<keyword evidence="4 12" id="KW-0808">Transferase</keyword>
<dbReference type="Proteomes" id="UP000255024">
    <property type="component" value="Unassembled WGS sequence"/>
</dbReference>
<dbReference type="GO" id="GO:0005886">
    <property type="term" value="C:plasma membrane"/>
    <property type="evidence" value="ECO:0007669"/>
    <property type="project" value="UniProtKB-SubCell"/>
</dbReference>
<comment type="function">
    <text evidence="12">Catalyzes the reversible phosphatidyl group transfer from one phosphatidylglycerol molecule to another to form cardiolipin (CL) (diphosphatidylglycerol) and glycerol.</text>
</comment>
<reference evidence="15 16" key="1">
    <citation type="submission" date="2018-06" db="EMBL/GenBank/DDBJ databases">
        <authorList>
            <consortium name="Pathogen Informatics"/>
            <person name="Doyle S."/>
        </authorList>
    </citation>
    <scope>NUCLEOTIDE SEQUENCE [LARGE SCALE GENOMIC DNA]</scope>
    <source>
        <strain evidence="15 16">NCTC11179</strain>
    </source>
</reference>
<evidence type="ECO:0000256" key="1">
    <source>
        <dbReference type="ARBA" id="ARBA00004651"/>
    </source>
</evidence>
<evidence type="ECO:0000256" key="10">
    <source>
        <dbReference type="ARBA" id="ARBA00023209"/>
    </source>
</evidence>
<accession>A0A378RNC7</accession>
<feature type="transmembrane region" description="Helical" evidence="12">
    <location>
        <begin position="12"/>
        <end position="31"/>
    </location>
</feature>
<keyword evidence="7 12" id="KW-1133">Transmembrane helix</keyword>
<evidence type="ECO:0000256" key="4">
    <source>
        <dbReference type="ARBA" id="ARBA00022679"/>
    </source>
</evidence>
<evidence type="ECO:0000256" key="7">
    <source>
        <dbReference type="ARBA" id="ARBA00022989"/>
    </source>
</evidence>
<dbReference type="PROSITE" id="PS50035">
    <property type="entry name" value="PLD"/>
    <property type="match status" value="2"/>
</dbReference>
<evidence type="ECO:0000256" key="13">
    <source>
        <dbReference type="NCBIfam" id="TIGR04265"/>
    </source>
</evidence>
<comment type="similarity">
    <text evidence="12">Belongs to the phospholipase D family. Cardiolipin synthase subfamily.</text>
</comment>
<evidence type="ECO:0000256" key="11">
    <source>
        <dbReference type="ARBA" id="ARBA00023264"/>
    </source>
</evidence>
<keyword evidence="8 12" id="KW-0443">Lipid metabolism</keyword>
<evidence type="ECO:0000313" key="15">
    <source>
        <dbReference type="EMBL" id="STZ28474.1"/>
    </source>
</evidence>
<comment type="subcellular location">
    <subcellularLocation>
        <location evidence="1 12">Cell membrane</location>
        <topology evidence="1 12">Multi-pass membrane protein</topology>
    </subcellularLocation>
</comment>
<keyword evidence="3 12" id="KW-0444">Lipid biosynthesis</keyword>
<evidence type="ECO:0000256" key="3">
    <source>
        <dbReference type="ARBA" id="ARBA00022516"/>
    </source>
</evidence>